<protein>
    <submittedName>
        <fullName evidence="1">Uncharacterized protein</fullName>
    </submittedName>
</protein>
<comment type="caution">
    <text evidence="1">The sequence shown here is derived from an EMBL/GenBank/DDBJ whole genome shotgun (WGS) entry which is preliminary data.</text>
</comment>
<feature type="non-terminal residue" evidence="1">
    <location>
        <position position="1"/>
    </location>
</feature>
<organism evidence="1">
    <name type="scientific">marine sediment metagenome</name>
    <dbReference type="NCBI Taxonomy" id="412755"/>
    <lineage>
        <taxon>unclassified sequences</taxon>
        <taxon>metagenomes</taxon>
        <taxon>ecological metagenomes</taxon>
    </lineage>
</organism>
<name>X0YV13_9ZZZZ</name>
<reference evidence="1" key="1">
    <citation type="journal article" date="2014" name="Front. Microbiol.">
        <title>High frequency of phylogenetically diverse reductive dehalogenase-homologous genes in deep subseafloor sedimentary metagenomes.</title>
        <authorList>
            <person name="Kawai M."/>
            <person name="Futagami T."/>
            <person name="Toyoda A."/>
            <person name="Takaki Y."/>
            <person name="Nishi S."/>
            <person name="Hori S."/>
            <person name="Arai W."/>
            <person name="Tsubouchi T."/>
            <person name="Morono Y."/>
            <person name="Uchiyama I."/>
            <person name="Ito T."/>
            <person name="Fujiyama A."/>
            <person name="Inagaki F."/>
            <person name="Takami H."/>
        </authorList>
    </citation>
    <scope>NUCLEOTIDE SEQUENCE</scope>
    <source>
        <strain evidence="1">Expedition CK06-06</strain>
    </source>
</reference>
<evidence type="ECO:0000313" key="1">
    <source>
        <dbReference type="EMBL" id="GAG50492.1"/>
    </source>
</evidence>
<proteinExistence type="predicted"/>
<dbReference type="EMBL" id="BARS01057334">
    <property type="protein sequence ID" value="GAG50492.1"/>
    <property type="molecule type" value="Genomic_DNA"/>
</dbReference>
<gene>
    <name evidence="1" type="ORF">S01H1_84098</name>
</gene>
<accession>X0YV13</accession>
<dbReference type="AlphaFoldDB" id="X0YV13"/>
<sequence length="144" mass="15501">LPSHPEATQAGIETKAETLDELTGKNTRDQISQAFALNMQTPPRCSYCDMTPLLRDNGHGLNEWQYDHIETCPAFAGKPATPSPKCGCPPGHRPGCLFYTMPALLDDEQRKDLEKGTDEASGVEACICPSIAFGAAVSGHIPEC</sequence>
<feature type="non-terminal residue" evidence="1">
    <location>
        <position position="144"/>
    </location>
</feature>